<evidence type="ECO:0000256" key="6">
    <source>
        <dbReference type="ARBA" id="ARBA00022679"/>
    </source>
</evidence>
<dbReference type="InterPro" id="IPR017441">
    <property type="entry name" value="Protein_kinase_ATP_BS"/>
</dbReference>
<protein>
    <recommendedName>
        <fullName evidence="3">calcium/calmodulin-dependent protein kinase</fullName>
        <ecNumber evidence="3">2.7.11.17</ecNumber>
    </recommendedName>
</protein>
<dbReference type="Pfam" id="PF00069">
    <property type="entry name" value="Pkinase"/>
    <property type="match status" value="1"/>
</dbReference>
<evidence type="ECO:0000256" key="2">
    <source>
        <dbReference type="ARBA" id="ARBA00004496"/>
    </source>
</evidence>
<accession>A0A0N5CG47</accession>
<dbReference type="GO" id="GO:0005737">
    <property type="term" value="C:cytoplasm"/>
    <property type="evidence" value="ECO:0007669"/>
    <property type="project" value="UniProtKB-SubCell"/>
</dbReference>
<evidence type="ECO:0000256" key="5">
    <source>
        <dbReference type="ARBA" id="ARBA00022527"/>
    </source>
</evidence>
<evidence type="ECO:0000256" key="10">
    <source>
        <dbReference type="ARBA" id="ARBA00022860"/>
    </source>
</evidence>
<dbReference type="GO" id="GO:0005524">
    <property type="term" value="F:ATP binding"/>
    <property type="evidence" value="ECO:0007669"/>
    <property type="project" value="UniProtKB-UniRule"/>
</dbReference>
<comment type="cofactor">
    <cofactor evidence="1">
        <name>Mg(2+)</name>
        <dbReference type="ChEBI" id="CHEBI:18420"/>
    </cofactor>
</comment>
<evidence type="ECO:0000256" key="11">
    <source>
        <dbReference type="ARBA" id="ARBA00047307"/>
    </source>
</evidence>
<dbReference type="InterPro" id="IPR011009">
    <property type="entry name" value="Kinase-like_dom_sf"/>
</dbReference>
<feature type="binding site" evidence="13">
    <location>
        <position position="197"/>
    </location>
    <ligand>
        <name>ATP</name>
        <dbReference type="ChEBI" id="CHEBI:30616"/>
    </ligand>
</feature>
<evidence type="ECO:0000256" key="1">
    <source>
        <dbReference type="ARBA" id="ARBA00001946"/>
    </source>
</evidence>
<dbReference type="EC" id="2.7.11.17" evidence="3"/>
<dbReference type="PANTHER" id="PTHR43895:SF164">
    <property type="entry name" value="CALCIUM_CALMODULIN-DEPENDENT PROTEIN KINASE KINASE"/>
    <property type="match status" value="1"/>
</dbReference>
<keyword evidence="15" id="KW-1185">Reference proteome</keyword>
<dbReference type="SUPFAM" id="SSF56112">
    <property type="entry name" value="Protein kinase-like (PK-like)"/>
    <property type="match status" value="1"/>
</dbReference>
<dbReference type="FunFam" id="3.30.200.20:FF:000429">
    <property type="entry name" value="Calcium/calmodulin-dependent protein kinase kinase"/>
    <property type="match status" value="1"/>
</dbReference>
<comment type="catalytic activity">
    <reaction evidence="11">
        <text>L-threonyl-[protein] + ATP = O-phospho-L-threonyl-[protein] + ADP + H(+)</text>
        <dbReference type="Rhea" id="RHEA:46608"/>
        <dbReference type="Rhea" id="RHEA-COMP:11060"/>
        <dbReference type="Rhea" id="RHEA-COMP:11605"/>
        <dbReference type="ChEBI" id="CHEBI:15378"/>
        <dbReference type="ChEBI" id="CHEBI:30013"/>
        <dbReference type="ChEBI" id="CHEBI:30616"/>
        <dbReference type="ChEBI" id="CHEBI:61977"/>
        <dbReference type="ChEBI" id="CHEBI:456216"/>
        <dbReference type="EC" id="2.7.11.17"/>
    </reaction>
</comment>
<dbReference type="GO" id="GO:0005634">
    <property type="term" value="C:nucleus"/>
    <property type="evidence" value="ECO:0007669"/>
    <property type="project" value="UniProtKB-ARBA"/>
</dbReference>
<keyword evidence="5" id="KW-0723">Serine/threonine-protein kinase</keyword>
<dbReference type="PROSITE" id="PS00107">
    <property type="entry name" value="PROTEIN_KINASE_ATP"/>
    <property type="match status" value="1"/>
</dbReference>
<dbReference type="InterPro" id="IPR000719">
    <property type="entry name" value="Prot_kinase_dom"/>
</dbReference>
<dbReference type="SMART" id="SM00220">
    <property type="entry name" value="S_TKc"/>
    <property type="match status" value="1"/>
</dbReference>
<sequence length="572" mass="65331">MSLDTSKIVRNSIDSPTTSPLSPIIIIGKNPFKFKEEKVDESNLPNNTINNNNNLDESELPLNWNDNDKIIQKNYSADSGSNYFLSANSHIFLRQSSDKSYIYRKLSRSEAVDEEVCEYKRPTSCNTYTEYSNNNEKIYNMSSYPNQHAKFLKTIDSSSSNYVQLNQYKLIEDIGQGSYGIVKLAYNEKDEKHYAMKVLDKMKLLKNFACFRPPPTRKSRPPPSIRANPLQLVQREIAILKKLSHPNIVKLVEALDDPEDKFIYIIFELVEKGSIIEIPTDKPLSEEDAWKYFRDTLSGLEYLHYQKIVHRDIKPSNLLLSETGQVKIADFGVSCEFEGIDAFLTGTAGAPAFMAPEALTEDASHFYSGRAQDIWSLGITLFCFVFGKVPFWDDYIIALHKKIKTQPLEIPNEPIISDSLKDLLNGILKKDPGHRLMLGEIKNHPWVTKDNKYPMLSEEENCHLVTVTEEEIKNCVRIIPRLDTLILIKSMGHRKRFGNPFRSASKPRTIITRKCKSVKDTNYLSHGGKNIENGVNIYGSISDRPELSKESQSIDITDNNSLERKLKEISLR</sequence>
<dbReference type="WBParaSite" id="SPAL_0001682600.1">
    <property type="protein sequence ID" value="SPAL_0001682600.1"/>
    <property type="gene ID" value="SPAL_0001682600"/>
</dbReference>
<dbReference type="PROSITE" id="PS00108">
    <property type="entry name" value="PROTEIN_KINASE_ST"/>
    <property type="match status" value="1"/>
</dbReference>
<dbReference type="FunFam" id="1.10.510.10:FF:000571">
    <property type="entry name" value="Maternal embryonic leucine zipper kinase"/>
    <property type="match status" value="1"/>
</dbReference>
<proteinExistence type="predicted"/>
<organism evidence="15 16">
    <name type="scientific">Strongyloides papillosus</name>
    <name type="common">Intestinal threadworm</name>
    <dbReference type="NCBI Taxonomy" id="174720"/>
    <lineage>
        <taxon>Eukaryota</taxon>
        <taxon>Metazoa</taxon>
        <taxon>Ecdysozoa</taxon>
        <taxon>Nematoda</taxon>
        <taxon>Chromadorea</taxon>
        <taxon>Rhabditida</taxon>
        <taxon>Tylenchina</taxon>
        <taxon>Panagrolaimomorpha</taxon>
        <taxon>Strongyloidoidea</taxon>
        <taxon>Strongyloididae</taxon>
        <taxon>Strongyloides</taxon>
    </lineage>
</organism>
<dbReference type="GO" id="GO:0005516">
    <property type="term" value="F:calmodulin binding"/>
    <property type="evidence" value="ECO:0007669"/>
    <property type="project" value="UniProtKB-KW"/>
</dbReference>
<keyword evidence="7 13" id="KW-0547">Nucleotide-binding</keyword>
<evidence type="ECO:0000256" key="9">
    <source>
        <dbReference type="ARBA" id="ARBA00022840"/>
    </source>
</evidence>
<name>A0A0N5CG47_STREA</name>
<comment type="catalytic activity">
    <reaction evidence="12">
        <text>L-seryl-[protein] + ATP = O-phospho-L-seryl-[protein] + ADP + H(+)</text>
        <dbReference type="Rhea" id="RHEA:17989"/>
        <dbReference type="Rhea" id="RHEA-COMP:9863"/>
        <dbReference type="Rhea" id="RHEA-COMP:11604"/>
        <dbReference type="ChEBI" id="CHEBI:15378"/>
        <dbReference type="ChEBI" id="CHEBI:29999"/>
        <dbReference type="ChEBI" id="CHEBI:30616"/>
        <dbReference type="ChEBI" id="CHEBI:83421"/>
        <dbReference type="ChEBI" id="CHEBI:456216"/>
        <dbReference type="EC" id="2.7.11.17"/>
    </reaction>
</comment>
<evidence type="ECO:0000256" key="8">
    <source>
        <dbReference type="ARBA" id="ARBA00022777"/>
    </source>
</evidence>
<dbReference type="GO" id="GO:0061762">
    <property type="term" value="P:CAMKK-AMPK signaling cascade"/>
    <property type="evidence" value="ECO:0007669"/>
    <property type="project" value="TreeGrafter"/>
</dbReference>
<evidence type="ECO:0000256" key="12">
    <source>
        <dbReference type="ARBA" id="ARBA00047430"/>
    </source>
</evidence>
<keyword evidence="9 13" id="KW-0067">ATP-binding</keyword>
<dbReference type="GO" id="GO:0004683">
    <property type="term" value="F:calcium/calmodulin-dependent protein kinase activity"/>
    <property type="evidence" value="ECO:0007669"/>
    <property type="project" value="UniProtKB-EC"/>
</dbReference>
<keyword evidence="6" id="KW-0808">Transferase</keyword>
<keyword evidence="10" id="KW-0112">Calmodulin-binding</keyword>
<dbReference type="InterPro" id="IPR008271">
    <property type="entry name" value="Ser/Thr_kinase_AS"/>
</dbReference>
<feature type="domain" description="Protein kinase" evidence="14">
    <location>
        <begin position="168"/>
        <end position="447"/>
    </location>
</feature>
<comment type="subcellular location">
    <subcellularLocation>
        <location evidence="2">Cytoplasm</location>
    </subcellularLocation>
</comment>
<keyword evidence="8" id="KW-0418">Kinase</keyword>
<evidence type="ECO:0000256" key="13">
    <source>
        <dbReference type="PROSITE-ProRule" id="PRU10141"/>
    </source>
</evidence>
<evidence type="ECO:0000256" key="3">
    <source>
        <dbReference type="ARBA" id="ARBA00012434"/>
    </source>
</evidence>
<evidence type="ECO:0000256" key="4">
    <source>
        <dbReference type="ARBA" id="ARBA00022490"/>
    </source>
</evidence>
<evidence type="ECO:0000313" key="15">
    <source>
        <dbReference type="Proteomes" id="UP000046392"/>
    </source>
</evidence>
<dbReference type="Proteomes" id="UP000046392">
    <property type="component" value="Unplaced"/>
</dbReference>
<dbReference type="STRING" id="174720.A0A0N5CG47"/>
<dbReference type="Gene3D" id="1.10.510.10">
    <property type="entry name" value="Transferase(Phosphotransferase) domain 1"/>
    <property type="match status" value="1"/>
</dbReference>
<keyword evidence="4" id="KW-0963">Cytoplasm</keyword>
<evidence type="ECO:0000259" key="14">
    <source>
        <dbReference type="PROSITE" id="PS50011"/>
    </source>
</evidence>
<dbReference type="AlphaFoldDB" id="A0A0N5CG47"/>
<dbReference type="PROSITE" id="PS50011">
    <property type="entry name" value="PROTEIN_KINASE_DOM"/>
    <property type="match status" value="1"/>
</dbReference>
<reference evidence="16" key="1">
    <citation type="submission" date="2017-02" db="UniProtKB">
        <authorList>
            <consortium name="WormBaseParasite"/>
        </authorList>
    </citation>
    <scope>IDENTIFICATION</scope>
</reference>
<dbReference type="PANTHER" id="PTHR43895">
    <property type="entry name" value="CALCIUM/CALMODULIN-DEPENDENT PROTEIN KINASE KINASE-RELATED"/>
    <property type="match status" value="1"/>
</dbReference>
<evidence type="ECO:0000313" key="16">
    <source>
        <dbReference type="WBParaSite" id="SPAL_0001682600.1"/>
    </source>
</evidence>
<evidence type="ECO:0000256" key="7">
    <source>
        <dbReference type="ARBA" id="ARBA00022741"/>
    </source>
</evidence>
<dbReference type="Gene3D" id="3.30.200.20">
    <property type="entry name" value="Phosphorylase Kinase, domain 1"/>
    <property type="match status" value="1"/>
</dbReference>